<evidence type="ECO:0000313" key="2">
    <source>
        <dbReference type="EMBL" id="QDZ15128.1"/>
    </source>
</evidence>
<accession>A0A5B8M2V4</accession>
<protein>
    <submittedName>
        <fullName evidence="2">DUF559 domain-containing protein</fullName>
    </submittedName>
</protein>
<dbReference type="SUPFAM" id="SSF52980">
    <property type="entry name" value="Restriction endonuclease-like"/>
    <property type="match status" value="1"/>
</dbReference>
<dbReference type="InterPro" id="IPR011335">
    <property type="entry name" value="Restrct_endonuc-II-like"/>
</dbReference>
<gene>
    <name evidence="2" type="ORF">FPZ11_10410</name>
</gene>
<dbReference type="Gene3D" id="3.40.960.10">
    <property type="entry name" value="VSR Endonuclease"/>
    <property type="match status" value="1"/>
</dbReference>
<keyword evidence="3" id="KW-1185">Reference proteome</keyword>
<dbReference type="RefSeq" id="WP_146320681.1">
    <property type="nucleotide sequence ID" value="NZ_CP042305.1"/>
</dbReference>
<dbReference type="AlphaFoldDB" id="A0A5B8M2V4"/>
<sequence length="279" mass="30802">MPSIASELSRRGGLATRSQLRVVGCSARSLRRFADDGNARSIRRSWLATPQAEPDAVRAVELGGILGGESALRSFGVWVSHNTGLCVATPPGASHLPTLGDDEYRVYPHDFAWPEGKRWRTDIVSALAQLAARVEPVHFIASVDSALNTNVMTAPQLADLFARLPRRFRRLRRLIEPRAESGLESIVRVAAMLEGWKVEVQVAVPRVGRVDLVINGWLVIETDGDQWHSSATQRAKDRRRDAGLVRRGMRCHRFGYAQVMGDLDGCIEIIRTLLAAGRP</sequence>
<proteinExistence type="predicted"/>
<dbReference type="KEGG" id="huw:FPZ11_10410"/>
<dbReference type="InterPro" id="IPR049468">
    <property type="entry name" value="Restrct_endonuc-II-like_dom"/>
</dbReference>
<dbReference type="Proteomes" id="UP000320216">
    <property type="component" value="Chromosome"/>
</dbReference>
<organism evidence="2 3">
    <name type="scientific">Humibacter ginsenosidimutans</name>
    <dbReference type="NCBI Taxonomy" id="2599293"/>
    <lineage>
        <taxon>Bacteria</taxon>
        <taxon>Bacillati</taxon>
        <taxon>Actinomycetota</taxon>
        <taxon>Actinomycetes</taxon>
        <taxon>Micrococcales</taxon>
        <taxon>Microbacteriaceae</taxon>
        <taxon>Humibacter</taxon>
    </lineage>
</organism>
<evidence type="ECO:0000313" key="3">
    <source>
        <dbReference type="Proteomes" id="UP000320216"/>
    </source>
</evidence>
<feature type="domain" description="Restriction endonuclease type II-like" evidence="1">
    <location>
        <begin position="194"/>
        <end position="271"/>
    </location>
</feature>
<dbReference type="OrthoDB" id="2594539at2"/>
<dbReference type="Pfam" id="PF18741">
    <property type="entry name" value="MTES_1575"/>
    <property type="match status" value="1"/>
</dbReference>
<reference evidence="2 3" key="1">
    <citation type="submission" date="2019-07" db="EMBL/GenBank/DDBJ databases">
        <title>Full genome sequence of Humibacter sp. WJ7-1.</title>
        <authorList>
            <person name="Im W.-T."/>
        </authorList>
    </citation>
    <scope>NUCLEOTIDE SEQUENCE [LARGE SCALE GENOMIC DNA]</scope>
    <source>
        <strain evidence="2 3">WJ7-1</strain>
    </source>
</reference>
<name>A0A5B8M2V4_9MICO</name>
<dbReference type="EMBL" id="CP042305">
    <property type="protein sequence ID" value="QDZ15128.1"/>
    <property type="molecule type" value="Genomic_DNA"/>
</dbReference>
<evidence type="ECO:0000259" key="1">
    <source>
        <dbReference type="Pfam" id="PF18741"/>
    </source>
</evidence>